<reference evidence="3 4" key="1">
    <citation type="submission" date="2019-03" db="EMBL/GenBank/DDBJ databases">
        <title>Single cell metagenomics reveals metabolic interactions within the superorganism composed of flagellate Streblomastix strix and complex community of Bacteroidetes bacteria on its surface.</title>
        <authorList>
            <person name="Treitli S.C."/>
            <person name="Kolisko M."/>
            <person name="Husnik F."/>
            <person name="Keeling P."/>
            <person name="Hampl V."/>
        </authorList>
    </citation>
    <scope>NUCLEOTIDE SEQUENCE [LARGE SCALE GENOMIC DNA]</scope>
    <source>
        <strain evidence="3">ST1C</strain>
    </source>
</reference>
<dbReference type="PANTHER" id="PTHR34438:SF1">
    <property type="entry name" value="CHROMOSOME 2 OPEN READING FRAME 81"/>
    <property type="match status" value="1"/>
</dbReference>
<keyword evidence="1" id="KW-0175">Coiled coil</keyword>
<protein>
    <submittedName>
        <fullName evidence="3">Uncharacterized protein</fullName>
    </submittedName>
</protein>
<feature type="region of interest" description="Disordered" evidence="2">
    <location>
        <begin position="129"/>
        <end position="181"/>
    </location>
</feature>
<feature type="compositionally biased region" description="Polar residues" evidence="2">
    <location>
        <begin position="132"/>
        <end position="145"/>
    </location>
</feature>
<proteinExistence type="predicted"/>
<dbReference type="EMBL" id="SNRW01005605">
    <property type="protein sequence ID" value="KAA6384738.1"/>
    <property type="molecule type" value="Genomic_DNA"/>
</dbReference>
<sequence>MDTEAPTERGDIAGTAQRIVSIPCKGKDFLLAQEDAEKLVFSIIDDIIEETASQHVENYYASLLPEYEALRSIQTLDSLLDMCFLEKDDGEPNFLTDTSWVPGEEPTTCPIDSWACGAVPVRVETKDVSYRPISSPSEMGNTRASKTSHKGVNKTSGGSKRQAGVSNAGAGANKRGDDKNEKKGAKIVVRMAQPLNASGQTSASTSQNEAIRLAVEAERKLREEAKEKIAMNARLELENVNRLKKELRGKQYTYTSNGVLMLKPVNADRLPETTIVPSIITRKPVEDDQEGAADGKGAKNAKGGKTADKNKKKPVVTPGASTGPQQSTGSVGDKGKKAASTAAPVPTSLMGLYPDKRDATTYKPAESSQQPILEAVQLKSGVTIRVGNQVKQGAPQASSAGKRKLEMPALNSGNVMSAPIPQASQQQAAQAQAAAAQAAAMASSQQQKEQEKAAAQAAAAAAAAQAAAQAKAKEVALAAIREGRQAAAVTSANIQDGSNQGQQQKNQLIIIQNQSVQGGAGSQDAQNAAIAQARKQGINANNPELARLLAIQEEQKPHFTLSSMTPAVPVAEQTEIQVHPSHAFNAALVKQQNWGKMSDIRDLNPGQLPQRRITPEIKVHRERDIPAQHANYSFVSSSAVPEPLYTQKPPGAAFIVGQNQVGVSERYKYTNKQSALAAVESVAAVTGRMGNTGKIVDDKGNVLIENPDPGGLVDEAFVHSFNLSTKRVMAPMTATAGGVNGIGIPGKPLQSHQQQAVQRTHYTNMPARGQQYYSPNDAAQKRPLGEAISTIRELAMSTRLADPNNQVPLAESFVSVANANAKKPTVVASNVSQMKVNDIPQAHIFSIPQKYA</sequence>
<dbReference type="OrthoDB" id="193650at2759"/>
<organism evidence="3 4">
    <name type="scientific">Streblomastix strix</name>
    <dbReference type="NCBI Taxonomy" id="222440"/>
    <lineage>
        <taxon>Eukaryota</taxon>
        <taxon>Metamonada</taxon>
        <taxon>Preaxostyla</taxon>
        <taxon>Oxymonadida</taxon>
        <taxon>Streblomastigidae</taxon>
        <taxon>Streblomastix</taxon>
    </lineage>
</organism>
<evidence type="ECO:0000256" key="2">
    <source>
        <dbReference type="SAM" id="MobiDB-lite"/>
    </source>
</evidence>
<feature type="coiled-coil region" evidence="1">
    <location>
        <begin position="207"/>
        <end position="250"/>
    </location>
</feature>
<dbReference type="InterPro" id="IPR028042">
    <property type="entry name" value="DUF4639"/>
</dbReference>
<evidence type="ECO:0000313" key="3">
    <source>
        <dbReference type="EMBL" id="KAA6384738.1"/>
    </source>
</evidence>
<name>A0A5J4VQ04_9EUKA</name>
<evidence type="ECO:0000256" key="1">
    <source>
        <dbReference type="SAM" id="Coils"/>
    </source>
</evidence>
<dbReference type="PANTHER" id="PTHR34438">
    <property type="entry name" value="SI:DKEY-97L20.6"/>
    <property type="match status" value="1"/>
</dbReference>
<feature type="compositionally biased region" description="Polar residues" evidence="2">
    <location>
        <begin position="319"/>
        <end position="330"/>
    </location>
</feature>
<accession>A0A5J4VQ04</accession>
<comment type="caution">
    <text evidence="3">The sequence shown here is derived from an EMBL/GenBank/DDBJ whole genome shotgun (WGS) entry which is preliminary data.</text>
</comment>
<dbReference type="Proteomes" id="UP000324800">
    <property type="component" value="Unassembled WGS sequence"/>
</dbReference>
<gene>
    <name evidence="3" type="ORF">EZS28_019734</name>
</gene>
<evidence type="ECO:0000313" key="4">
    <source>
        <dbReference type="Proteomes" id="UP000324800"/>
    </source>
</evidence>
<dbReference type="AlphaFoldDB" id="A0A5J4VQ04"/>
<feature type="region of interest" description="Disordered" evidence="2">
    <location>
        <begin position="281"/>
        <end position="368"/>
    </location>
</feature>